<keyword evidence="3" id="KW-1185">Reference proteome</keyword>
<gene>
    <name evidence="2" type="ORF">Glove_615g7</name>
</gene>
<evidence type="ECO:0000256" key="1">
    <source>
        <dbReference type="SAM" id="Phobius"/>
    </source>
</evidence>
<comment type="caution">
    <text evidence="2">The sequence shown here is derived from an EMBL/GenBank/DDBJ whole genome shotgun (WGS) entry which is preliminary data.</text>
</comment>
<evidence type="ECO:0000313" key="3">
    <source>
        <dbReference type="Proteomes" id="UP000266861"/>
    </source>
</evidence>
<keyword evidence="1" id="KW-0472">Membrane</keyword>
<accession>A0A397GAB6</accession>
<organism evidence="2 3">
    <name type="scientific">Diversispora epigaea</name>
    <dbReference type="NCBI Taxonomy" id="1348612"/>
    <lineage>
        <taxon>Eukaryota</taxon>
        <taxon>Fungi</taxon>
        <taxon>Fungi incertae sedis</taxon>
        <taxon>Mucoromycota</taxon>
        <taxon>Glomeromycotina</taxon>
        <taxon>Glomeromycetes</taxon>
        <taxon>Diversisporales</taxon>
        <taxon>Diversisporaceae</taxon>
        <taxon>Diversispora</taxon>
    </lineage>
</organism>
<reference evidence="2 3" key="1">
    <citation type="submission" date="2018-08" db="EMBL/GenBank/DDBJ databases">
        <title>Genome and evolution of the arbuscular mycorrhizal fungus Diversispora epigaea (formerly Glomus versiforme) and its bacterial endosymbionts.</title>
        <authorList>
            <person name="Sun X."/>
            <person name="Fei Z."/>
            <person name="Harrison M."/>
        </authorList>
    </citation>
    <scope>NUCLEOTIDE SEQUENCE [LARGE SCALE GENOMIC DNA]</scope>
    <source>
        <strain evidence="2 3">IT104</strain>
    </source>
</reference>
<dbReference type="AlphaFoldDB" id="A0A397GAB6"/>
<feature type="transmembrane region" description="Helical" evidence="1">
    <location>
        <begin position="67"/>
        <end position="90"/>
    </location>
</feature>
<keyword evidence="1" id="KW-1133">Transmembrane helix</keyword>
<dbReference type="EMBL" id="PQFF01000511">
    <property type="protein sequence ID" value="RHZ46538.1"/>
    <property type="molecule type" value="Genomic_DNA"/>
</dbReference>
<keyword evidence="1" id="KW-0812">Transmembrane</keyword>
<evidence type="ECO:0000313" key="2">
    <source>
        <dbReference type="EMBL" id="RHZ46538.1"/>
    </source>
</evidence>
<proteinExistence type="predicted"/>
<protein>
    <submittedName>
        <fullName evidence="2">Uncharacterized protein</fullName>
    </submittedName>
</protein>
<sequence length="99" mass="11504">MSPNNIPTVIYNIEQLLPNFPINDSVADKAALLTTMEEMMKKLDEIYLQGEQSYKVTRKNLEFTKKLLFWFRCIFGILVFSILLTVSSLLTTRNLENLK</sequence>
<dbReference type="Proteomes" id="UP000266861">
    <property type="component" value="Unassembled WGS sequence"/>
</dbReference>
<name>A0A397GAB6_9GLOM</name>